<dbReference type="InterPro" id="IPR037523">
    <property type="entry name" value="VOC_core"/>
</dbReference>
<dbReference type="PROSITE" id="PS51819">
    <property type="entry name" value="VOC"/>
    <property type="match status" value="1"/>
</dbReference>
<dbReference type="PANTHER" id="PTHR43279:SF1">
    <property type="entry name" value="CATECHOL-2,3-DIOXYGENASE"/>
    <property type="match status" value="1"/>
</dbReference>
<dbReference type="InterPro" id="IPR029068">
    <property type="entry name" value="Glyas_Bleomycin-R_OHBP_Dase"/>
</dbReference>
<keyword evidence="3" id="KW-1185">Reference proteome</keyword>
<organism evidence="2 3">
    <name type="scientific">Thermocatellispora tengchongensis</name>
    <dbReference type="NCBI Taxonomy" id="1073253"/>
    <lineage>
        <taxon>Bacteria</taxon>
        <taxon>Bacillati</taxon>
        <taxon>Actinomycetota</taxon>
        <taxon>Actinomycetes</taxon>
        <taxon>Streptosporangiales</taxon>
        <taxon>Streptosporangiaceae</taxon>
        <taxon>Thermocatellispora</taxon>
    </lineage>
</organism>
<dbReference type="PANTHER" id="PTHR43279">
    <property type="entry name" value="CATECHOL-2,3-DIOXYGENASE"/>
    <property type="match status" value="1"/>
</dbReference>
<dbReference type="SUPFAM" id="SSF54593">
    <property type="entry name" value="Glyoxalase/Bleomycin resistance protein/Dihydroxybiphenyl dioxygenase"/>
    <property type="match status" value="1"/>
</dbReference>
<keyword evidence="2" id="KW-0223">Dioxygenase</keyword>
<feature type="domain" description="VOC" evidence="1">
    <location>
        <begin position="5"/>
        <end position="128"/>
    </location>
</feature>
<gene>
    <name evidence="2" type="ORF">HNP84_000674</name>
</gene>
<dbReference type="EMBL" id="JACHGN010000001">
    <property type="protein sequence ID" value="MBB5130986.1"/>
    <property type="molecule type" value="Genomic_DNA"/>
</dbReference>
<evidence type="ECO:0000313" key="2">
    <source>
        <dbReference type="EMBL" id="MBB5130986.1"/>
    </source>
</evidence>
<sequence length="164" mass="18212">MGITRMNHAVLYVRDARRTADFYQRVLDFKVIIEAPGGEYMFMRAPDSDNHHDLALFTIGSGAGDSRAGRQTVGLYHIAWEVPTLEELAAVETRLRDEGALIGASDHGANKSLYGKDPDGLEFEVMWLVPAEFWGEEEHEAIIRPLDIPAEQRRFAALTGGAQA</sequence>
<proteinExistence type="predicted"/>
<reference evidence="2 3" key="1">
    <citation type="submission" date="2020-08" db="EMBL/GenBank/DDBJ databases">
        <title>Genomic Encyclopedia of Type Strains, Phase IV (KMG-IV): sequencing the most valuable type-strain genomes for metagenomic binning, comparative biology and taxonomic classification.</title>
        <authorList>
            <person name="Goeker M."/>
        </authorList>
    </citation>
    <scope>NUCLEOTIDE SEQUENCE [LARGE SCALE GENOMIC DNA]</scope>
    <source>
        <strain evidence="2 3">DSM 45615</strain>
    </source>
</reference>
<dbReference type="Proteomes" id="UP000578449">
    <property type="component" value="Unassembled WGS sequence"/>
</dbReference>
<dbReference type="RefSeq" id="WP_185047790.1">
    <property type="nucleotide sequence ID" value="NZ_BAABIX010000013.1"/>
</dbReference>
<protein>
    <submittedName>
        <fullName evidence="2">Catechol-2,3-dioxygenase</fullName>
    </submittedName>
</protein>
<dbReference type="Pfam" id="PF00903">
    <property type="entry name" value="Glyoxalase"/>
    <property type="match status" value="1"/>
</dbReference>
<comment type="caution">
    <text evidence="2">The sequence shown here is derived from an EMBL/GenBank/DDBJ whole genome shotgun (WGS) entry which is preliminary data.</text>
</comment>
<evidence type="ECO:0000313" key="3">
    <source>
        <dbReference type="Proteomes" id="UP000578449"/>
    </source>
</evidence>
<dbReference type="GO" id="GO:0051213">
    <property type="term" value="F:dioxygenase activity"/>
    <property type="evidence" value="ECO:0007669"/>
    <property type="project" value="UniProtKB-KW"/>
</dbReference>
<dbReference type="Gene3D" id="3.10.180.10">
    <property type="entry name" value="2,3-Dihydroxybiphenyl 1,2-Dioxygenase, domain 1"/>
    <property type="match status" value="1"/>
</dbReference>
<name>A0A840NXP7_9ACTN</name>
<keyword evidence="2" id="KW-0560">Oxidoreductase</keyword>
<evidence type="ECO:0000259" key="1">
    <source>
        <dbReference type="PROSITE" id="PS51819"/>
    </source>
</evidence>
<dbReference type="AlphaFoldDB" id="A0A840NXP7"/>
<dbReference type="InterPro" id="IPR004360">
    <property type="entry name" value="Glyas_Fos-R_dOase_dom"/>
</dbReference>
<accession>A0A840NXP7</accession>